<dbReference type="InterPro" id="IPR021133">
    <property type="entry name" value="HEAT_type_2"/>
</dbReference>
<dbReference type="GO" id="GO:0016491">
    <property type="term" value="F:oxidoreductase activity"/>
    <property type="evidence" value="ECO:0007669"/>
    <property type="project" value="TreeGrafter"/>
</dbReference>
<dbReference type="SUPFAM" id="SSF52540">
    <property type="entry name" value="P-loop containing nucleoside triphosphate hydrolases"/>
    <property type="match status" value="1"/>
</dbReference>
<dbReference type="SUPFAM" id="SSF48371">
    <property type="entry name" value="ARM repeat"/>
    <property type="match status" value="1"/>
</dbReference>
<reference evidence="5" key="2">
    <citation type="journal article" date="2021" name="Mar. Drugs">
        <title>Genome Reduction and Secondary Metabolism of the Marine Sponge-Associated Cyanobacterium Leptothoe.</title>
        <authorList>
            <person name="Konstantinou D."/>
            <person name="Popin R.V."/>
            <person name="Fewer D.P."/>
            <person name="Sivonen K."/>
            <person name="Gkelis S."/>
        </authorList>
    </citation>
    <scope>NUCLEOTIDE SEQUENCE</scope>
    <source>
        <strain evidence="5">TAU-MAC 1115</strain>
    </source>
</reference>
<dbReference type="PROSITE" id="PS50104">
    <property type="entry name" value="TIR"/>
    <property type="match status" value="1"/>
</dbReference>
<dbReference type="Pfam" id="PF13646">
    <property type="entry name" value="HEAT_2"/>
    <property type="match status" value="4"/>
</dbReference>
<dbReference type="Pfam" id="PF13676">
    <property type="entry name" value="TIR_2"/>
    <property type="match status" value="1"/>
</dbReference>
<accession>A0A947GKD6</accession>
<dbReference type="GO" id="GO:0030089">
    <property type="term" value="C:phycobilisome"/>
    <property type="evidence" value="ECO:0007669"/>
    <property type="project" value="UniProtKB-KW"/>
</dbReference>
<name>A0A947GKD6_9CYAN</name>
<dbReference type="Pfam" id="PF03130">
    <property type="entry name" value="HEAT_PBS"/>
    <property type="match status" value="3"/>
</dbReference>
<dbReference type="AlphaFoldDB" id="A0A947GKD6"/>
<dbReference type="SUPFAM" id="SSF52200">
    <property type="entry name" value="Toll/Interleukin receptor TIR domain"/>
    <property type="match status" value="1"/>
</dbReference>
<dbReference type="InterPro" id="IPR000157">
    <property type="entry name" value="TIR_dom"/>
</dbReference>
<dbReference type="SUPFAM" id="SSF48431">
    <property type="entry name" value="Lipovitellin-phosvitin complex, superhelical domain"/>
    <property type="match status" value="1"/>
</dbReference>
<evidence type="ECO:0000313" key="5">
    <source>
        <dbReference type="EMBL" id="MBT9316287.1"/>
    </source>
</evidence>
<evidence type="ECO:0000259" key="4">
    <source>
        <dbReference type="PROSITE" id="PS50104"/>
    </source>
</evidence>
<dbReference type="RefSeq" id="WP_215609355.1">
    <property type="nucleotide sequence ID" value="NZ_JADOES010000023.1"/>
</dbReference>
<dbReference type="InterPro" id="IPR004155">
    <property type="entry name" value="PBS_lyase_HEAT"/>
</dbReference>
<dbReference type="SMART" id="SM00185">
    <property type="entry name" value="ARM"/>
    <property type="match status" value="7"/>
</dbReference>
<comment type="function">
    <text evidence="3">Catalyzes the hydroxylation of the N(6)-(4-aminobutyl)-L-lysine intermediate produced by deoxyhypusine synthase/DHPS on a critical lysine of the eukaryotic translation initiation factor 5A/eIF-5A. This is the second step of the post-translational modification of that lysine into an unusual amino acid residue named hypusine. Hypusination is unique to mature eIF-5A factor and is essential for its function.</text>
</comment>
<dbReference type="InterPro" id="IPR016024">
    <property type="entry name" value="ARM-type_fold"/>
</dbReference>
<protein>
    <submittedName>
        <fullName evidence="5">HEAT repeat domain-containing protein</fullName>
    </submittedName>
</protein>
<reference evidence="5" key="1">
    <citation type="submission" date="2020-11" db="EMBL/GenBank/DDBJ databases">
        <authorList>
            <person name="Konstantinou D."/>
            <person name="Gkelis S."/>
            <person name="Popin R."/>
            <person name="Fewer D."/>
            <person name="Sivonen K."/>
        </authorList>
    </citation>
    <scope>NUCLEOTIDE SEQUENCE</scope>
    <source>
        <strain evidence="5">TAU-MAC 1115</strain>
    </source>
</reference>
<dbReference type="InterPro" id="IPR000225">
    <property type="entry name" value="Armadillo"/>
</dbReference>
<dbReference type="PANTHER" id="PTHR12697">
    <property type="entry name" value="PBS LYASE HEAT-LIKE PROTEIN"/>
    <property type="match status" value="1"/>
</dbReference>
<feature type="domain" description="TIR" evidence="4">
    <location>
        <begin position="1103"/>
        <end position="1244"/>
    </location>
</feature>
<gene>
    <name evidence="5" type="ORF">IXB50_12725</name>
</gene>
<dbReference type="InterPro" id="IPR011989">
    <property type="entry name" value="ARM-like"/>
</dbReference>
<dbReference type="SMART" id="SM00567">
    <property type="entry name" value="EZ_HEAT"/>
    <property type="match status" value="15"/>
</dbReference>
<dbReference type="Gene3D" id="3.40.50.300">
    <property type="entry name" value="P-loop containing nucleotide triphosphate hydrolases"/>
    <property type="match status" value="1"/>
</dbReference>
<dbReference type="PANTHER" id="PTHR12697:SF5">
    <property type="entry name" value="DEOXYHYPUSINE HYDROXYLASE"/>
    <property type="match status" value="1"/>
</dbReference>
<keyword evidence="6" id="KW-1185">Reference proteome</keyword>
<organism evidence="5 6">
    <name type="scientific">Leptothoe spongobia TAU-MAC 1115</name>
    <dbReference type="NCBI Taxonomy" id="1967444"/>
    <lineage>
        <taxon>Bacteria</taxon>
        <taxon>Bacillati</taxon>
        <taxon>Cyanobacteriota</taxon>
        <taxon>Cyanophyceae</taxon>
        <taxon>Nodosilineales</taxon>
        <taxon>Cymatolegaceae</taxon>
        <taxon>Leptothoe</taxon>
        <taxon>Leptothoe spongobia</taxon>
    </lineage>
</organism>
<evidence type="ECO:0000256" key="1">
    <source>
        <dbReference type="ARBA" id="ARBA00022549"/>
    </source>
</evidence>
<dbReference type="Pfam" id="PF05729">
    <property type="entry name" value="NACHT"/>
    <property type="match status" value="1"/>
</dbReference>
<keyword evidence="1" id="KW-0042">Antenna complex</keyword>
<keyword evidence="2" id="KW-0605">Phycobilisome</keyword>
<dbReference type="Gene3D" id="1.25.10.10">
    <property type="entry name" value="Leucine-rich Repeat Variant"/>
    <property type="match status" value="7"/>
</dbReference>
<dbReference type="GO" id="GO:0007165">
    <property type="term" value="P:signal transduction"/>
    <property type="evidence" value="ECO:0007669"/>
    <property type="project" value="InterPro"/>
</dbReference>
<evidence type="ECO:0000256" key="2">
    <source>
        <dbReference type="ARBA" id="ARBA00022738"/>
    </source>
</evidence>
<dbReference type="InterPro" id="IPR027417">
    <property type="entry name" value="P-loop_NTPase"/>
</dbReference>
<dbReference type="Proteomes" id="UP000717364">
    <property type="component" value="Unassembled WGS sequence"/>
</dbReference>
<evidence type="ECO:0000313" key="6">
    <source>
        <dbReference type="Proteomes" id="UP000717364"/>
    </source>
</evidence>
<dbReference type="InterPro" id="IPR011030">
    <property type="entry name" value="Lipovitellin_superhlx_dom"/>
</dbReference>
<evidence type="ECO:0000256" key="3">
    <source>
        <dbReference type="ARBA" id="ARBA00045876"/>
    </source>
</evidence>
<comment type="caution">
    <text evidence="5">The sequence shown here is derived from an EMBL/GenBank/DDBJ whole genome shotgun (WGS) entry which is preliminary data.</text>
</comment>
<proteinExistence type="predicted"/>
<dbReference type="PROSITE" id="PS50077">
    <property type="entry name" value="HEAT_REPEAT"/>
    <property type="match status" value="4"/>
</dbReference>
<dbReference type="EMBL" id="JADOES010000023">
    <property type="protein sequence ID" value="MBT9316287.1"/>
    <property type="molecule type" value="Genomic_DNA"/>
</dbReference>
<dbReference type="Gene3D" id="3.40.50.10140">
    <property type="entry name" value="Toll/interleukin-1 receptor homology (TIR) domain"/>
    <property type="match status" value="1"/>
</dbReference>
<sequence length="1250" mass="138111">MKVNFECYLRSLVTTYKQWWKLYALTDAVGQVRQTEKGQVISSPFDFGLMVQTVQQEGELAGSDVNSCQEKRESTELLPVLDGIRKYANDHVLLVGRPGSGKSTALLRLVLEEASRVQQRSDDSEPIPVLVELRFWNTSVLSRILAFFKRHDPALEMDESTLPSLLRQGRILVLMDGLNELPSTAAKQDVLRFQTDYPQAPMIFTTRDLSIGGDFGLTKKLEMQPLSDTQMRQFVMAYLPNQGEQLLHQLKGRMRSFAETPLLLWMLCSLFQQMGKLPSNLGMVFRQFTQGYERNLKQDVPVSKESRRWWSELMQYLAFVMIEGKPEANPPHPLSPPSALVSIPCNEARSIFERFFQGKVTDPGDRAAECLDDLLEHHLIQETGDQLEFRHQLIQEYYAAEYVLQLLDRKEISNTELQKKYLNYQKWTEPFSVLIALLEHSNDKARAINIIELAQAVDLILMAKLAGSAPPTIQEQTIQVINQLQVTDWFKTELLTKVYPESAVESLAQSLESELFEIRRQAAHILERLSSRAAIEVLAKASQHPVSYVQRTANESLERIKQTRPREFQSFQNSKENSSEFSENASTFLDVSQASTPGLLKALEDANTDVRWCAAEALGQIGSEAAIPGLLKALEDSDTDVRWCAAEALGQIGSEAAIPGLLKALEDSDTSVCRRAAEALGQIGSEAAIPGLLKALEDANNDVRWRATEALGQIGSEAAIPGLLKALEDSDTDVRWWAAEALGQIGSEAAIPGLPKALEHSDTDVRRRAGEALGQIGSEAAIPGLLKALEHSDTDVRWCAAEALGQISSEAAIPGLLKALEHSDTDVRRRSAEALGQIGSEAAIPGLLKALEDSDTDVRWWAAEALGQIGSEAAIPGLPKALEHSDTDVRRRAGEALGQIGSEAAIPGLLKALEHSDTDVRWCAAEALGQISSEAAIPGLLKALEHSDTDVRRRSAEALGQIGSEAAIPGLLKALEDSDTDVCRRAAQALVKIGSEAAIPGLLKALEDSDTDVRRRAAQALGQIGDSEAVIPGLLKALEHSDNDVRWSAAEALKTSGTPSTLFFLYQRQFIADDNFAPIIEAIQDRFQFYNYEIASGFVQSDKAILLYFSYASKDKDLKDKLIDHLSFLQREGVIINWDNRQILPGDESAKIINQHLNIANIILLLISANSLADDTCSLEIKRAMERHQAGKACVIPILLRPVDWAGAPFSQLDVLPKKHQPITTWANQDEAFREITAGIREVVMEMRRE</sequence>
<dbReference type="InterPro" id="IPR007111">
    <property type="entry name" value="NACHT_NTPase"/>
</dbReference>
<dbReference type="InterPro" id="IPR035897">
    <property type="entry name" value="Toll_tir_struct_dom_sf"/>
</dbReference>
<dbReference type="SMART" id="SM00255">
    <property type="entry name" value="TIR"/>
    <property type="match status" value="1"/>
</dbReference>